<dbReference type="SUPFAM" id="SSF51621">
    <property type="entry name" value="Phosphoenolpyruvate/pyruvate domain"/>
    <property type="match status" value="1"/>
</dbReference>
<dbReference type="PANTHER" id="PTHR21631">
    <property type="entry name" value="ISOCITRATE LYASE/MALATE SYNTHASE"/>
    <property type="match status" value="1"/>
</dbReference>
<dbReference type="Proteomes" id="UP000270224">
    <property type="component" value="Unassembled WGS sequence"/>
</dbReference>
<reference evidence="15" key="2">
    <citation type="submission" date="2018-11" db="EMBL/GenBank/DDBJ databases">
        <title>Proposal to divide the Flavobacteriaceae and reorganize its genera based on Amino Acid Identity values calculated from whole genome sequences.</title>
        <authorList>
            <person name="Nicholson A.C."/>
            <person name="Gulvik C.A."/>
            <person name="Whitney A.M."/>
            <person name="Humrighouse B.W."/>
            <person name="Bell M."/>
            <person name="Holmens B."/>
            <person name="Steigerwalt A."/>
            <person name="Villarma A."/>
            <person name="Sheth M."/>
            <person name="Batra D."/>
            <person name="Pryor J."/>
            <person name="Bernardet J.-F."/>
            <person name="Hugo C."/>
            <person name="Kampfer P."/>
            <person name="Newman J."/>
            <person name="Mcquiston J.R."/>
        </authorList>
    </citation>
    <scope>NUCLEOTIDE SEQUENCE [LARGE SCALE GENOMIC DNA]</scope>
    <source>
        <strain evidence="15">H3056</strain>
    </source>
</reference>
<keyword evidence="13" id="KW-0479">Metal-binding</keyword>
<accession>A0A3N0WXL7</accession>
<dbReference type="FunFam" id="3.20.20.60:FF:000005">
    <property type="entry name" value="Isocitrate lyase"/>
    <property type="match status" value="1"/>
</dbReference>
<evidence type="ECO:0000256" key="4">
    <source>
        <dbReference type="ARBA" id="ARBA00017446"/>
    </source>
</evidence>
<dbReference type="InterPro" id="IPR006254">
    <property type="entry name" value="Isocitrate_lyase"/>
</dbReference>
<feature type="binding site" evidence="12">
    <location>
        <begin position="191"/>
        <end position="192"/>
    </location>
    <ligand>
        <name>substrate</name>
    </ligand>
</feature>
<dbReference type="NCBIfam" id="NF011645">
    <property type="entry name" value="PRK15063.1"/>
    <property type="match status" value="1"/>
</dbReference>
<comment type="cofactor">
    <cofactor evidence="13">
        <name>Mg(2+)</name>
        <dbReference type="ChEBI" id="CHEBI:18420"/>
    </cofactor>
    <text evidence="13">Can also use Mn(2+) ion.</text>
</comment>
<evidence type="ECO:0000256" key="13">
    <source>
        <dbReference type="PIRSR" id="PIRSR001362-3"/>
    </source>
</evidence>
<dbReference type="InterPro" id="IPR015813">
    <property type="entry name" value="Pyrv/PenolPyrv_kinase-like_dom"/>
</dbReference>
<feature type="binding site" evidence="13">
    <location>
        <position position="152"/>
    </location>
    <ligand>
        <name>Mg(2+)</name>
        <dbReference type="ChEBI" id="CHEBI:18420"/>
    </ligand>
</feature>
<dbReference type="Gene3D" id="3.20.20.60">
    <property type="entry name" value="Phosphoenolpyruvate-binding domains"/>
    <property type="match status" value="1"/>
</dbReference>
<name>A0A3N0WXL7_9FLAO</name>
<evidence type="ECO:0000313" key="15">
    <source>
        <dbReference type="Proteomes" id="UP000270224"/>
    </source>
</evidence>
<dbReference type="GO" id="GO:0006097">
    <property type="term" value="P:glyoxylate cycle"/>
    <property type="evidence" value="ECO:0007669"/>
    <property type="project" value="UniProtKB-KW"/>
</dbReference>
<evidence type="ECO:0000256" key="5">
    <source>
        <dbReference type="ARBA" id="ARBA00022435"/>
    </source>
</evidence>
<feature type="active site" description="Proton acceptor" evidence="11">
    <location>
        <position position="190"/>
    </location>
</feature>
<dbReference type="CDD" id="cd00377">
    <property type="entry name" value="ICL_PEPM"/>
    <property type="match status" value="1"/>
</dbReference>
<dbReference type="NCBIfam" id="TIGR01346">
    <property type="entry name" value="isocit_lyase"/>
    <property type="match status" value="1"/>
</dbReference>
<evidence type="ECO:0000313" key="14">
    <source>
        <dbReference type="EMBL" id="ROI09858.1"/>
    </source>
</evidence>
<keyword evidence="13" id="KW-0460">Magnesium</keyword>
<dbReference type="PROSITE" id="PS00161">
    <property type="entry name" value="ISOCITRATE_LYASE"/>
    <property type="match status" value="1"/>
</dbReference>
<feature type="binding site" evidence="12">
    <location>
        <position position="346"/>
    </location>
    <ligand>
        <name>substrate</name>
    </ligand>
</feature>
<dbReference type="RefSeq" id="WP_123265110.1">
    <property type="nucleotide sequence ID" value="NZ_RJUG01000002.1"/>
</dbReference>
<feature type="binding site" evidence="12">
    <location>
        <begin position="312"/>
        <end position="316"/>
    </location>
    <ligand>
        <name>substrate</name>
    </ligand>
</feature>
<evidence type="ECO:0000256" key="11">
    <source>
        <dbReference type="PIRSR" id="PIRSR001362-1"/>
    </source>
</evidence>
<proteinExistence type="inferred from homology"/>
<dbReference type="GO" id="GO:0006099">
    <property type="term" value="P:tricarboxylic acid cycle"/>
    <property type="evidence" value="ECO:0007669"/>
    <property type="project" value="UniProtKB-UniRule"/>
</dbReference>
<dbReference type="InterPro" id="IPR018523">
    <property type="entry name" value="Isocitrate_lyase_ph_CS"/>
</dbReference>
<evidence type="ECO:0000256" key="6">
    <source>
        <dbReference type="ARBA" id="ARBA00022532"/>
    </source>
</evidence>
<evidence type="ECO:0000256" key="2">
    <source>
        <dbReference type="ARBA" id="ARBA00005704"/>
    </source>
</evidence>
<evidence type="ECO:0000256" key="9">
    <source>
        <dbReference type="ARBA" id="ARBA00053855"/>
    </source>
</evidence>
<feature type="binding site" evidence="12">
    <location>
        <position position="227"/>
    </location>
    <ligand>
        <name>substrate</name>
    </ligand>
</feature>
<comment type="catalytic activity">
    <reaction evidence="8">
        <text>D-threo-isocitrate = glyoxylate + succinate</text>
        <dbReference type="Rhea" id="RHEA:13245"/>
        <dbReference type="ChEBI" id="CHEBI:15562"/>
        <dbReference type="ChEBI" id="CHEBI:30031"/>
        <dbReference type="ChEBI" id="CHEBI:36655"/>
        <dbReference type="EC" id="4.1.3.1"/>
    </reaction>
</comment>
<dbReference type="InterPro" id="IPR039556">
    <property type="entry name" value="ICL/PEPM"/>
</dbReference>
<comment type="similarity">
    <text evidence="2">Belongs to the isocitrate lyase/PEP mutase superfamily. Isocitrate lyase family.</text>
</comment>
<dbReference type="InterPro" id="IPR040442">
    <property type="entry name" value="Pyrv_kinase-like_dom_sf"/>
</dbReference>
<comment type="function">
    <text evidence="9">Involved in the metabolic adaptation in response to environmental changes. Catalyzes the reversible formation of succinate and glyoxylate from isocitrate, a key step of the glyoxylate cycle, which operates as an anaplerotic route for replenishing the tricarboxylic acid cycle during growth on fatty acid substrates.</text>
</comment>
<gene>
    <name evidence="14" type="primary">aceA</name>
    <name evidence="14" type="ORF">EGI11_03630</name>
</gene>
<keyword evidence="6" id="KW-0816">Tricarboxylic acid cycle</keyword>
<comment type="pathway">
    <text evidence="1">Carbohydrate metabolism; glyoxylate cycle; (S)-malate from isocitrate: step 1/2.</text>
</comment>
<comment type="caution">
    <text evidence="14">The sequence shown here is derived from an EMBL/GenBank/DDBJ whole genome shotgun (WGS) entry which is preliminary data.</text>
</comment>
<dbReference type="GO" id="GO:0004451">
    <property type="term" value="F:isocitrate lyase activity"/>
    <property type="evidence" value="ECO:0007669"/>
    <property type="project" value="UniProtKB-UniRule"/>
</dbReference>
<evidence type="ECO:0000256" key="7">
    <source>
        <dbReference type="ARBA" id="ARBA00023239"/>
    </source>
</evidence>
<evidence type="ECO:0000256" key="12">
    <source>
        <dbReference type="PIRSR" id="PIRSR001362-2"/>
    </source>
</evidence>
<keyword evidence="7 14" id="KW-0456">Lyase</keyword>
<dbReference type="EMBL" id="RJUG01000002">
    <property type="protein sequence ID" value="ROI09858.1"/>
    <property type="molecule type" value="Genomic_DNA"/>
</dbReference>
<organism evidence="14 15">
    <name type="scientific">Kaistella daneshvariae</name>
    <dbReference type="NCBI Taxonomy" id="2487074"/>
    <lineage>
        <taxon>Bacteria</taxon>
        <taxon>Pseudomonadati</taxon>
        <taxon>Bacteroidota</taxon>
        <taxon>Flavobacteriia</taxon>
        <taxon>Flavobacteriales</taxon>
        <taxon>Weeksellaceae</taxon>
        <taxon>Chryseobacterium group</taxon>
        <taxon>Kaistella</taxon>
    </lineage>
</organism>
<feature type="binding site" evidence="12">
    <location>
        <begin position="88"/>
        <end position="90"/>
    </location>
    <ligand>
        <name>substrate</name>
    </ligand>
</feature>
<evidence type="ECO:0000256" key="1">
    <source>
        <dbReference type="ARBA" id="ARBA00004793"/>
    </source>
</evidence>
<evidence type="ECO:0000256" key="10">
    <source>
        <dbReference type="NCBIfam" id="TIGR01346"/>
    </source>
</evidence>
<protein>
    <recommendedName>
        <fullName evidence="4 10">Isocitrate lyase</fullName>
        <ecNumber evidence="3 10">4.1.3.1</ecNumber>
    </recommendedName>
</protein>
<dbReference type="AlphaFoldDB" id="A0A3N0WXL7"/>
<dbReference type="OrthoDB" id="8629576at2"/>
<dbReference type="PANTHER" id="PTHR21631:SF3">
    <property type="entry name" value="BIFUNCTIONAL GLYOXYLATE CYCLE PROTEIN"/>
    <property type="match status" value="1"/>
</dbReference>
<evidence type="ECO:0000256" key="8">
    <source>
        <dbReference type="ARBA" id="ARBA00023531"/>
    </source>
</evidence>
<keyword evidence="5" id="KW-0329">Glyoxylate bypass</keyword>
<dbReference type="GO" id="GO:0046872">
    <property type="term" value="F:metal ion binding"/>
    <property type="evidence" value="ECO:0007669"/>
    <property type="project" value="UniProtKB-KW"/>
</dbReference>
<reference evidence="15" key="1">
    <citation type="submission" date="2018-11" db="EMBL/GenBank/DDBJ databases">
        <title>Proposal to divide the Flavobacteriaceae and reorganize its genera based on Amino Acid Identity values calculated from whole genome sequences.</title>
        <authorList>
            <person name="Nicholson A.C."/>
            <person name="Gulvik C.A."/>
            <person name="Whitney A.M."/>
            <person name="Humrighouse B.W."/>
            <person name="Bell M."/>
            <person name="Holmes B."/>
            <person name="Steigerwalt A."/>
            <person name="Villarma A."/>
            <person name="Sheth M."/>
            <person name="Batra D."/>
            <person name="Pryor J."/>
            <person name="Bernardet J.-F."/>
            <person name="Hugo C."/>
            <person name="Kampfer P."/>
            <person name="Newman J."/>
            <person name="Mcquiston J.R."/>
        </authorList>
    </citation>
    <scope>NUCLEOTIDE SEQUENCE [LARGE SCALE GENOMIC DNA]</scope>
    <source>
        <strain evidence="15">H3056</strain>
    </source>
</reference>
<dbReference type="PIRSF" id="PIRSF001362">
    <property type="entry name" value="Isocit_lyase"/>
    <property type="match status" value="1"/>
</dbReference>
<sequence length="428" mass="47270">MKKQEQIQQLEKEWLESPRWTGIKRPYSAEKVLKLRGTYKLDYTIAKLMSEKLWDKLNSQDFVAGLGALTGNQAVQEVDAGLEAIYLSGWQVAADANLSGEMYPDQSLYPANSVPSVVKRINNALLRADQIQSVNDIDEANRKEYLVPIVADAEAGFGGNLNAFELMKQMIEAGAAGVHFEDQLSSAKKCGHLGGKVLVPTQEAVNKLIAARLAADVCGVPTVLVARTDADAADLLTSDIDERDRKFVTGKRTSEGFYEVKNGVEQGIDRGLAYAPYADLIWMETSNPDLDYARKFAEGIHAKFPGKMLAYNCSPSFNWAAKLSVAEMETFREELAAMGYKFQFITLAGFHALNTSMFELALAYKKRGMAGYSELQEREFALQKEGFRAVKHQNFVGTSYFDEVQTVVTEGNSSTTALAGSTEAEQFH</sequence>
<dbReference type="EC" id="4.1.3.1" evidence="3 10"/>
<evidence type="ECO:0000256" key="3">
    <source>
        <dbReference type="ARBA" id="ARBA00012909"/>
    </source>
</evidence>
<dbReference type="Pfam" id="PF00463">
    <property type="entry name" value="ICL"/>
    <property type="match status" value="2"/>
</dbReference>